<dbReference type="OrthoDB" id="6493944at2759"/>
<dbReference type="Proteomes" id="UP000616769">
    <property type="component" value="Unassembled WGS sequence"/>
</dbReference>
<dbReference type="PANTHER" id="PTHR36300">
    <property type="entry name" value="RAW, ISOFORM A"/>
    <property type="match status" value="1"/>
</dbReference>
<name>A0A132A323_SARSC</name>
<gene>
    <name evidence="1" type="ORF">QR98_0037200</name>
</gene>
<evidence type="ECO:0000313" key="2">
    <source>
        <dbReference type="Proteomes" id="UP000616769"/>
    </source>
</evidence>
<dbReference type="EMBL" id="JXLN01010169">
    <property type="protein sequence ID" value="KPM05259.1"/>
    <property type="molecule type" value="Genomic_DNA"/>
</dbReference>
<proteinExistence type="predicted"/>
<reference evidence="1 2" key="1">
    <citation type="journal article" date="2015" name="Parasit. Vectors">
        <title>Draft genome of the scabies mite.</title>
        <authorList>
            <person name="Rider S.D.Jr."/>
            <person name="Morgan M.S."/>
            <person name="Arlian L.G."/>
        </authorList>
    </citation>
    <scope>NUCLEOTIDE SEQUENCE [LARGE SCALE GENOMIC DNA]</scope>
    <source>
        <strain evidence="1">Arlian Lab</strain>
    </source>
</reference>
<organism evidence="1 2">
    <name type="scientific">Sarcoptes scabiei</name>
    <name type="common">Itch mite</name>
    <name type="synonym">Acarus scabiei</name>
    <dbReference type="NCBI Taxonomy" id="52283"/>
    <lineage>
        <taxon>Eukaryota</taxon>
        <taxon>Metazoa</taxon>
        <taxon>Ecdysozoa</taxon>
        <taxon>Arthropoda</taxon>
        <taxon>Chelicerata</taxon>
        <taxon>Arachnida</taxon>
        <taxon>Acari</taxon>
        <taxon>Acariformes</taxon>
        <taxon>Sarcoptiformes</taxon>
        <taxon>Astigmata</taxon>
        <taxon>Psoroptidia</taxon>
        <taxon>Sarcoptoidea</taxon>
        <taxon>Sarcoptidae</taxon>
        <taxon>Sarcoptinae</taxon>
        <taxon>Sarcoptes</taxon>
    </lineage>
</organism>
<dbReference type="PANTHER" id="PTHR36300:SF1">
    <property type="entry name" value="RAW, ISOFORM A"/>
    <property type="match status" value="1"/>
</dbReference>
<comment type="caution">
    <text evidence="1">The sequence shown here is derived from an EMBL/GenBank/DDBJ whole genome shotgun (WGS) entry which is preliminary data.</text>
</comment>
<dbReference type="VEuPathDB" id="VectorBase:SSCA001487"/>
<evidence type="ECO:0000313" key="1">
    <source>
        <dbReference type="EMBL" id="KPM05259.1"/>
    </source>
</evidence>
<dbReference type="GO" id="GO:0005886">
    <property type="term" value="C:plasma membrane"/>
    <property type="evidence" value="ECO:0007669"/>
    <property type="project" value="TreeGrafter"/>
</dbReference>
<accession>A0A132A323</accession>
<sequence length="310" mass="35582">MATLINVVKSFVIKADTTKPRLFLDGDEKSHSKFKSRNGKAQYDHHTHTGKFVENPPFSNHLGCDSSLERNHHSRKFKSYKSIRPSQSLNQLNESNWNSINHHQSIRNSPFRKSSSPRGFISSLAYETTSSSRRHYHYPSNQMPELQMISSSSQSSITSLLYENVYDLYIGGSLDKTLMQETIIPLLKKNSITFCLPKFSKFANYERMIPLEALHIEKCRQLLFVIPEDSIDISFMIIAAHYVGLGYRVILCIQYINPKSEFAQKLSSTAIKDYNRGRSYLSDMATKSHVPVFEDLDEAVKCCIEFCKQE</sequence>
<protein>
    <submittedName>
        <fullName evidence="1">Uncharacterized protein</fullName>
    </submittedName>
</protein>
<dbReference type="AlphaFoldDB" id="A0A132A323"/>